<evidence type="ECO:0000256" key="1">
    <source>
        <dbReference type="SAM" id="MobiDB-lite"/>
    </source>
</evidence>
<dbReference type="AlphaFoldDB" id="A0A811R4N9"/>
<accession>A0A811R4N9</accession>
<organism evidence="2 3">
    <name type="scientific">Miscanthus lutarioriparius</name>
    <dbReference type="NCBI Taxonomy" id="422564"/>
    <lineage>
        <taxon>Eukaryota</taxon>
        <taxon>Viridiplantae</taxon>
        <taxon>Streptophyta</taxon>
        <taxon>Embryophyta</taxon>
        <taxon>Tracheophyta</taxon>
        <taxon>Spermatophyta</taxon>
        <taxon>Magnoliopsida</taxon>
        <taxon>Liliopsida</taxon>
        <taxon>Poales</taxon>
        <taxon>Poaceae</taxon>
        <taxon>PACMAD clade</taxon>
        <taxon>Panicoideae</taxon>
        <taxon>Andropogonodae</taxon>
        <taxon>Andropogoneae</taxon>
        <taxon>Saccharinae</taxon>
        <taxon>Miscanthus</taxon>
    </lineage>
</organism>
<name>A0A811R4N9_9POAL</name>
<protein>
    <submittedName>
        <fullName evidence="2">Uncharacterized protein</fullName>
    </submittedName>
</protein>
<reference evidence="2" key="1">
    <citation type="submission" date="2020-10" db="EMBL/GenBank/DDBJ databases">
        <authorList>
            <person name="Han B."/>
            <person name="Lu T."/>
            <person name="Zhao Q."/>
            <person name="Huang X."/>
            <person name="Zhao Y."/>
        </authorList>
    </citation>
    <scope>NUCLEOTIDE SEQUENCE</scope>
</reference>
<gene>
    <name evidence="2" type="ORF">NCGR_LOCUS48322</name>
</gene>
<dbReference type="EMBL" id="CAJGYO010000013">
    <property type="protein sequence ID" value="CAD6265017.1"/>
    <property type="molecule type" value="Genomic_DNA"/>
</dbReference>
<sequence length="349" mass="40121">MDKDKEQYHQVYEEHSKNESSKDAVLTEINISDRPMDFDGSKLGLETHMYGMAGLSPIRMMVKKGNALCRISSETYGLLRGFRHPNLHPIENYSTRGHGWFIVPCVSGSLKGWMNSQNGSSMFQGAGQKKDITPQFRAMLILFNKLSQKSLFPKTFGIWDCYIKVVSGVPKIQVLLTDVQKRHFQPGAMAEKMQEFITECCRILRIDLTDNSKNFISYIYDPAKARHVDQDLSVPLHTFLERYPDSWTFIDKESYVFNIVSGHHMPWHAVLSRINNSGVIRWPCNDDDSVVQELVDINALGGKWKKNTEYPFEYIQQCRNCFKHFQKLPNTNQQALGGSPQGLIQRMEQ</sequence>
<keyword evidence="3" id="KW-1185">Reference proteome</keyword>
<evidence type="ECO:0000313" key="3">
    <source>
        <dbReference type="Proteomes" id="UP000604825"/>
    </source>
</evidence>
<evidence type="ECO:0000313" key="2">
    <source>
        <dbReference type="EMBL" id="CAD6265017.1"/>
    </source>
</evidence>
<comment type="caution">
    <text evidence="2">The sequence shown here is derived from an EMBL/GenBank/DDBJ whole genome shotgun (WGS) entry which is preliminary data.</text>
</comment>
<dbReference type="Proteomes" id="UP000604825">
    <property type="component" value="Unassembled WGS sequence"/>
</dbReference>
<proteinExistence type="predicted"/>
<dbReference type="OrthoDB" id="10599843at2759"/>
<feature type="region of interest" description="Disordered" evidence="1">
    <location>
        <begin position="1"/>
        <end position="21"/>
    </location>
</feature>